<protein>
    <submittedName>
        <fullName evidence="2">Zf-RVT domain-containing protein</fullName>
    </submittedName>
</protein>
<reference evidence="3" key="1">
    <citation type="submission" date="2016-04" db="EMBL/GenBank/DDBJ databases">
        <title>Cephalotus genome sequencing.</title>
        <authorList>
            <person name="Fukushima K."/>
            <person name="Hasebe M."/>
            <person name="Fang X."/>
        </authorList>
    </citation>
    <scope>NUCLEOTIDE SEQUENCE [LARGE SCALE GENOMIC DNA]</scope>
    <source>
        <strain evidence="3">cv. St1</strain>
    </source>
</reference>
<accession>A0A1Q3DKI5</accession>
<dbReference type="OrthoDB" id="1938625at2759"/>
<organism evidence="2 3">
    <name type="scientific">Cephalotus follicularis</name>
    <name type="common">Albany pitcher plant</name>
    <dbReference type="NCBI Taxonomy" id="3775"/>
    <lineage>
        <taxon>Eukaryota</taxon>
        <taxon>Viridiplantae</taxon>
        <taxon>Streptophyta</taxon>
        <taxon>Embryophyta</taxon>
        <taxon>Tracheophyta</taxon>
        <taxon>Spermatophyta</taxon>
        <taxon>Magnoliopsida</taxon>
        <taxon>eudicotyledons</taxon>
        <taxon>Gunneridae</taxon>
        <taxon>Pentapetalae</taxon>
        <taxon>rosids</taxon>
        <taxon>fabids</taxon>
        <taxon>Oxalidales</taxon>
        <taxon>Cephalotaceae</taxon>
        <taxon>Cephalotus</taxon>
    </lineage>
</organism>
<gene>
    <name evidence="2" type="ORF">CFOL_v3_36405</name>
</gene>
<dbReference type="STRING" id="3775.A0A1Q3DKI5"/>
<proteinExistence type="predicted"/>
<dbReference type="PANTHER" id="PTHR33116">
    <property type="entry name" value="REVERSE TRANSCRIPTASE ZINC-BINDING DOMAIN-CONTAINING PROTEIN-RELATED-RELATED"/>
    <property type="match status" value="1"/>
</dbReference>
<dbReference type="AlphaFoldDB" id="A0A1Q3DKI5"/>
<sequence length="507" mass="58847">LSAADIPSVNTLMRGLQLFNETSGLTVSSQKSFVYFCNTNTSKKREILRRIQFQEGALPVTYLGLPLITKRLSKADCNPLVERITAKASSWVSKSLSLAGRLQLVKATLFSMQTYWCSTFLLPMHTIRQCERVLRKFLWGGLGRGNVKWTEVCKPLMEGGLGIRDMKTWNRALLLKQIWSVLTEDNLWVKWCHAYLLKSSNFWAVPVRGLLSWSWRQILLLRPLAREHLIYKCGNGERFSLWFDPWLQGESIHALYGRRVIYDSGLGSQARVKDILREGQWCWPQTSGDLMEIQQKVDDIPISTCQDSIYWAKVGDSFSTSRAWNVIRPRSNKVGWHALVWHPGRIPKHAFCLWLAVRGAHRTRDKLLAMGVTQTAQCVFHCGEPESTEHLFFLCPFTAYVWIEVLKLCNITRNIMPWPYELRWMSAHARDNQFHHRIRKLAFASTVYHIWRERNRRCFTTRFRPPQEIVHKVRMDVSGKLTTANNAQKNDHHHSLCINWGIPIVDD</sequence>
<feature type="non-terminal residue" evidence="2">
    <location>
        <position position="1"/>
    </location>
</feature>
<feature type="domain" description="Reverse transcriptase zinc-binding" evidence="1">
    <location>
        <begin position="318"/>
        <end position="402"/>
    </location>
</feature>
<keyword evidence="3" id="KW-1185">Reference proteome</keyword>
<evidence type="ECO:0000313" key="3">
    <source>
        <dbReference type="Proteomes" id="UP000187406"/>
    </source>
</evidence>
<dbReference type="Proteomes" id="UP000187406">
    <property type="component" value="Unassembled WGS sequence"/>
</dbReference>
<name>A0A1Q3DKI5_CEPFO</name>
<dbReference type="InterPro" id="IPR026960">
    <property type="entry name" value="RVT-Znf"/>
</dbReference>
<evidence type="ECO:0000313" key="2">
    <source>
        <dbReference type="EMBL" id="GAV93027.1"/>
    </source>
</evidence>
<comment type="caution">
    <text evidence="2">The sequence shown here is derived from an EMBL/GenBank/DDBJ whole genome shotgun (WGS) entry which is preliminary data.</text>
</comment>
<dbReference type="Pfam" id="PF13966">
    <property type="entry name" value="zf-RVT"/>
    <property type="match status" value="1"/>
</dbReference>
<evidence type="ECO:0000259" key="1">
    <source>
        <dbReference type="Pfam" id="PF13966"/>
    </source>
</evidence>
<dbReference type="InParanoid" id="A0A1Q3DKI5"/>
<dbReference type="EMBL" id="BDDD01013434">
    <property type="protein sequence ID" value="GAV93027.1"/>
    <property type="molecule type" value="Genomic_DNA"/>
</dbReference>
<dbReference type="PANTHER" id="PTHR33116:SF76">
    <property type="entry name" value="DUF4283 DOMAIN-CONTAINING PROTEIN"/>
    <property type="match status" value="1"/>
</dbReference>